<evidence type="ECO:0008006" key="11">
    <source>
        <dbReference type="Google" id="ProtNLM"/>
    </source>
</evidence>
<evidence type="ECO:0000256" key="1">
    <source>
        <dbReference type="ARBA" id="ARBA00022723"/>
    </source>
</evidence>
<dbReference type="GO" id="GO:0008270">
    <property type="term" value="F:zinc ion binding"/>
    <property type="evidence" value="ECO:0007669"/>
    <property type="project" value="UniProtKB-KW"/>
</dbReference>
<feature type="domain" description="C3H1-type" evidence="7">
    <location>
        <begin position="302"/>
        <end position="329"/>
    </location>
</feature>
<dbReference type="InterPro" id="IPR036855">
    <property type="entry name" value="Znf_CCCH_sf"/>
</dbReference>
<dbReference type="InterPro" id="IPR036063">
    <property type="entry name" value="Smr_dom_sf"/>
</dbReference>
<feature type="domain" description="Smr" evidence="8">
    <location>
        <begin position="628"/>
        <end position="707"/>
    </location>
</feature>
<evidence type="ECO:0000259" key="7">
    <source>
        <dbReference type="PROSITE" id="PS50103"/>
    </source>
</evidence>
<dbReference type="EMBL" id="WNWS01000043">
    <property type="protein sequence ID" value="KAE9985111.1"/>
    <property type="molecule type" value="Genomic_DNA"/>
</dbReference>
<dbReference type="PANTHER" id="PTHR13119">
    <property type="entry name" value="ZINC FINGER CCCH DOMAIN-CONTAINING PROTEI"/>
    <property type="match status" value="1"/>
</dbReference>
<sequence>MISDDTYDLCLPVLQDDGLEEEDKIEKLEELLKTTLSGKQLENAVLDALWRYKNSTTQLASPPPTRHTIIRRQSPAPWQLSRTPTPAQSSPRIVGPPPGLGGTASPAFNRTKSSTANSPFTSPRASPRLALATPYIPHSPRLDAYQFSDSSPTADNYGDMGSDSVEWLVNDETGSNASSFTGDGMLNGGAAEWMGPQTMDPYDMIRAIMRDDRSNEDIEKTLEENGYDLSATINALMDAQTYVTPSPPIVLPDSGQTVLVGKSMSPQFRPATPLGQQKSHILCKYYLANGSCARADCRFSHDASKVVCKYWLSGSCLAGDSCIFSHDPSNLMARMMIEGQSTPPMQTVQPNFQIQDYEAFPTLHNGQFQQPGGYNYFQMAGIDWNAFEQQNGFIGAVAPPPGLNPLASYTPGSSSRPVSRPGSRQTSRAPTPSIPAVDDNEAFPTLGSAATVKGGKKHHGKRGGHGHAHKESPGTLADLVRMSPSPGPVALRKGFQKSRSYVGSRETSGAAMAIAPPEHIPWLATGEAANKAYLKARSEAIKHGGLRNKFLQSAAQAYNRNDSRAAKALSLRGQSENNAMREAHREAARLLYEERNKDAGPNSRELYADLHGTLLVMLTNDLMLMSAGLHPEEAVSYLTKALREHENRSPMRPVYAITGTGHHSKNGKDKIGKAVRTFLTEWRYAFKEFSIPGDRGNMGGIIGIDPTSWDRSLDRDNRDGSVPTGPKLGESTKIQILKKEDLDPSPLATST</sequence>
<dbReference type="Gene3D" id="4.10.1000.10">
    <property type="entry name" value="Zinc finger, CCCH-type"/>
    <property type="match status" value="1"/>
</dbReference>
<dbReference type="GO" id="GO:0003723">
    <property type="term" value="F:RNA binding"/>
    <property type="evidence" value="ECO:0007669"/>
    <property type="project" value="InterPro"/>
</dbReference>
<dbReference type="SUPFAM" id="SSF90229">
    <property type="entry name" value="CCCH zinc finger"/>
    <property type="match status" value="1"/>
</dbReference>
<dbReference type="CDD" id="cd14279">
    <property type="entry name" value="CUE"/>
    <property type="match status" value="1"/>
</dbReference>
<feature type="region of interest" description="Disordered" evidence="6">
    <location>
        <begin position="405"/>
        <end position="472"/>
    </location>
</feature>
<feature type="compositionally biased region" description="Basic residues" evidence="6">
    <location>
        <begin position="454"/>
        <end position="468"/>
    </location>
</feature>
<protein>
    <recommendedName>
        <fullName evidence="11">CCCH zinc finger and SMR domain containing protein</fullName>
    </recommendedName>
</protein>
<evidence type="ECO:0000313" key="9">
    <source>
        <dbReference type="EMBL" id="KAE9985111.1"/>
    </source>
</evidence>
<dbReference type="PROSITE" id="PS50828">
    <property type="entry name" value="SMR"/>
    <property type="match status" value="1"/>
</dbReference>
<evidence type="ECO:0000313" key="10">
    <source>
        <dbReference type="Proteomes" id="UP000447873"/>
    </source>
</evidence>
<dbReference type="PANTHER" id="PTHR13119:SF12">
    <property type="entry name" value="PROTEIN SUPPRESSOR OF SABLE"/>
    <property type="match status" value="1"/>
</dbReference>
<gene>
    <name evidence="9" type="ORF">EG328_007882</name>
</gene>
<feature type="zinc finger region" description="C3H1-type" evidence="5">
    <location>
        <begin position="277"/>
        <end position="301"/>
    </location>
</feature>
<dbReference type="GO" id="GO:0045892">
    <property type="term" value="P:negative regulation of DNA-templated transcription"/>
    <property type="evidence" value="ECO:0007669"/>
    <property type="project" value="InterPro"/>
</dbReference>
<evidence type="ECO:0000256" key="5">
    <source>
        <dbReference type="PROSITE-ProRule" id="PRU00723"/>
    </source>
</evidence>
<keyword evidence="3 5" id="KW-0863">Zinc-finger</keyword>
<organism evidence="9 10">
    <name type="scientific">Venturia inaequalis</name>
    <name type="common">Apple scab fungus</name>
    <dbReference type="NCBI Taxonomy" id="5025"/>
    <lineage>
        <taxon>Eukaryota</taxon>
        <taxon>Fungi</taxon>
        <taxon>Dikarya</taxon>
        <taxon>Ascomycota</taxon>
        <taxon>Pezizomycotina</taxon>
        <taxon>Dothideomycetes</taxon>
        <taxon>Pleosporomycetidae</taxon>
        <taxon>Venturiales</taxon>
        <taxon>Venturiaceae</taxon>
        <taxon>Venturia</taxon>
    </lineage>
</organism>
<dbReference type="InterPro" id="IPR000571">
    <property type="entry name" value="Znf_CCCH"/>
</dbReference>
<dbReference type="GO" id="GO:0005634">
    <property type="term" value="C:nucleus"/>
    <property type="evidence" value="ECO:0007669"/>
    <property type="project" value="TreeGrafter"/>
</dbReference>
<proteinExistence type="predicted"/>
<dbReference type="Proteomes" id="UP000447873">
    <property type="component" value="Unassembled WGS sequence"/>
</dbReference>
<feature type="domain" description="C3H1-type" evidence="7">
    <location>
        <begin position="277"/>
        <end position="301"/>
    </location>
</feature>
<dbReference type="Pfam" id="PF08590">
    <property type="entry name" value="DUF1771"/>
    <property type="match status" value="1"/>
</dbReference>
<comment type="caution">
    <text evidence="9">The sequence shown here is derived from an EMBL/GenBank/DDBJ whole genome shotgun (WGS) entry which is preliminary data.</text>
</comment>
<dbReference type="AlphaFoldDB" id="A0A8H3VAP1"/>
<evidence type="ECO:0000256" key="3">
    <source>
        <dbReference type="ARBA" id="ARBA00022771"/>
    </source>
</evidence>
<keyword evidence="4 5" id="KW-0862">Zinc</keyword>
<keyword evidence="2" id="KW-0677">Repeat</keyword>
<dbReference type="Pfam" id="PF14608">
    <property type="entry name" value="zf-CCCH_2"/>
    <property type="match status" value="2"/>
</dbReference>
<evidence type="ECO:0000256" key="4">
    <source>
        <dbReference type="ARBA" id="ARBA00022833"/>
    </source>
</evidence>
<dbReference type="InterPro" id="IPR002625">
    <property type="entry name" value="Smr_dom"/>
</dbReference>
<dbReference type="SMART" id="SM00356">
    <property type="entry name" value="ZnF_C3H1"/>
    <property type="match status" value="2"/>
</dbReference>
<dbReference type="InterPro" id="IPR013899">
    <property type="entry name" value="DUF1771"/>
</dbReference>
<evidence type="ECO:0000256" key="2">
    <source>
        <dbReference type="ARBA" id="ARBA00022737"/>
    </source>
</evidence>
<accession>A0A8H3VAP1</accession>
<feature type="region of interest" description="Disordered" evidence="6">
    <location>
        <begin position="709"/>
        <end position="751"/>
    </location>
</feature>
<reference evidence="9 10" key="1">
    <citation type="submission" date="2018-12" db="EMBL/GenBank/DDBJ databases">
        <title>Venturia inaequalis Genome Resource.</title>
        <authorList>
            <person name="Lichtner F.J."/>
        </authorList>
    </citation>
    <scope>NUCLEOTIDE SEQUENCE [LARGE SCALE GENOMIC DNA]</scope>
    <source>
        <strain evidence="9 10">120213</strain>
    </source>
</reference>
<dbReference type="InterPro" id="IPR045124">
    <property type="entry name" value="Su(sable)-like"/>
</dbReference>
<evidence type="ECO:0000259" key="8">
    <source>
        <dbReference type="PROSITE" id="PS50828"/>
    </source>
</evidence>
<dbReference type="Gene3D" id="3.30.1370.110">
    <property type="match status" value="1"/>
</dbReference>
<keyword evidence="1 5" id="KW-0479">Metal-binding</keyword>
<feature type="zinc finger region" description="C3H1-type" evidence="5">
    <location>
        <begin position="302"/>
        <end position="329"/>
    </location>
</feature>
<dbReference type="SMART" id="SM01162">
    <property type="entry name" value="DUF1771"/>
    <property type="match status" value="1"/>
</dbReference>
<feature type="region of interest" description="Disordered" evidence="6">
    <location>
        <begin position="57"/>
        <end position="93"/>
    </location>
</feature>
<evidence type="ECO:0000256" key="6">
    <source>
        <dbReference type="SAM" id="MobiDB-lite"/>
    </source>
</evidence>
<name>A0A8H3VAP1_VENIN</name>
<dbReference type="SUPFAM" id="SSF160443">
    <property type="entry name" value="SMR domain-like"/>
    <property type="match status" value="1"/>
</dbReference>
<dbReference type="PROSITE" id="PS50103">
    <property type="entry name" value="ZF_C3H1"/>
    <property type="match status" value="2"/>
</dbReference>
<feature type="compositionally biased region" description="Low complexity" evidence="6">
    <location>
        <begin position="411"/>
        <end position="424"/>
    </location>
</feature>
<feature type="compositionally biased region" description="Polar residues" evidence="6">
    <location>
        <begin position="80"/>
        <end position="91"/>
    </location>
</feature>